<evidence type="ECO:0000313" key="2">
    <source>
        <dbReference type="Proteomes" id="UP000593574"/>
    </source>
</evidence>
<dbReference type="AlphaFoldDB" id="A0A7J9B0A0"/>
<keyword evidence="2" id="KW-1185">Reference proteome</keyword>
<sequence>MGYPNPLEHALKKYLQPSCPS</sequence>
<protein>
    <submittedName>
        <fullName evidence="1">Uncharacterized protein</fullName>
    </submittedName>
</protein>
<evidence type="ECO:0000313" key="1">
    <source>
        <dbReference type="EMBL" id="MBA0729643.1"/>
    </source>
</evidence>
<proteinExistence type="predicted"/>
<dbReference type="EMBL" id="JABEZV010438842">
    <property type="protein sequence ID" value="MBA0729643.1"/>
    <property type="molecule type" value="Genomic_DNA"/>
</dbReference>
<name>A0A7J9B0A0_9ROSI</name>
<comment type="caution">
    <text evidence="1">The sequence shown here is derived from an EMBL/GenBank/DDBJ whole genome shotgun (WGS) entry which is preliminary data.</text>
</comment>
<reference evidence="1 2" key="1">
    <citation type="journal article" date="2019" name="Genome Biol. Evol.">
        <title>Insights into the evolution of the New World diploid cottons (Gossypium, subgenus Houzingenia) based on genome sequencing.</title>
        <authorList>
            <person name="Grover C.E."/>
            <person name="Arick M.A. 2nd"/>
            <person name="Thrash A."/>
            <person name="Conover J.L."/>
            <person name="Sanders W.S."/>
            <person name="Peterson D.G."/>
            <person name="Frelichowski J.E."/>
            <person name="Scheffler J.A."/>
            <person name="Scheffler B.E."/>
            <person name="Wendel J.F."/>
        </authorList>
    </citation>
    <scope>NUCLEOTIDE SEQUENCE [LARGE SCALE GENOMIC DNA]</scope>
    <source>
        <strain evidence="1">4</strain>
        <tissue evidence="1">Leaf</tissue>
    </source>
</reference>
<dbReference type="Proteomes" id="UP000593574">
    <property type="component" value="Unassembled WGS sequence"/>
</dbReference>
<gene>
    <name evidence="1" type="ORF">Golax_025807</name>
</gene>
<accession>A0A7J9B0A0</accession>
<organism evidence="1 2">
    <name type="scientific">Gossypium laxum</name>
    <dbReference type="NCBI Taxonomy" id="34288"/>
    <lineage>
        <taxon>Eukaryota</taxon>
        <taxon>Viridiplantae</taxon>
        <taxon>Streptophyta</taxon>
        <taxon>Embryophyta</taxon>
        <taxon>Tracheophyta</taxon>
        <taxon>Spermatophyta</taxon>
        <taxon>Magnoliopsida</taxon>
        <taxon>eudicotyledons</taxon>
        <taxon>Gunneridae</taxon>
        <taxon>Pentapetalae</taxon>
        <taxon>rosids</taxon>
        <taxon>malvids</taxon>
        <taxon>Malvales</taxon>
        <taxon>Malvaceae</taxon>
        <taxon>Malvoideae</taxon>
        <taxon>Gossypium</taxon>
    </lineage>
</organism>